<organism evidence="1 2">
    <name type="scientific">Lactiplantibacillus xiangfangensis</name>
    <dbReference type="NCBI Taxonomy" id="942150"/>
    <lineage>
        <taxon>Bacteria</taxon>
        <taxon>Bacillati</taxon>
        <taxon>Bacillota</taxon>
        <taxon>Bacilli</taxon>
        <taxon>Lactobacillales</taxon>
        <taxon>Lactobacillaceae</taxon>
        <taxon>Lactiplantibacillus</taxon>
    </lineage>
</organism>
<dbReference type="AlphaFoldDB" id="A0A0R2M8V7"/>
<sequence>MKQIDLEVKCYGKKLPMPIDSLYGNTEKSRPEFNKYDSPNAFWQLTDEQQAFLLDWCHRLVKRQRIYRGRTSYGLKHIFGHSGFYVYNGAFKGAMLLAGFRADGMEYTNWWFNVRESSVQAIIKQDFNIASR</sequence>
<evidence type="ECO:0000313" key="2">
    <source>
        <dbReference type="Proteomes" id="UP000051783"/>
    </source>
</evidence>
<proteinExistence type="predicted"/>
<gene>
    <name evidence="1" type="ORF">IV64_GL001464</name>
</gene>
<protein>
    <submittedName>
        <fullName evidence="1">Uncharacterized protein</fullName>
    </submittedName>
</protein>
<dbReference type="OrthoDB" id="2050727at2"/>
<dbReference type="Proteomes" id="UP000051783">
    <property type="component" value="Unassembled WGS sequence"/>
</dbReference>
<comment type="caution">
    <text evidence="1">The sequence shown here is derived from an EMBL/GenBank/DDBJ whole genome shotgun (WGS) entry which is preliminary data.</text>
</comment>
<reference evidence="1 2" key="1">
    <citation type="journal article" date="2015" name="Genome Announc.">
        <title>Expanding the biotechnology potential of lactobacilli through comparative genomics of 213 strains and associated genera.</title>
        <authorList>
            <person name="Sun Z."/>
            <person name="Harris H.M."/>
            <person name="McCann A."/>
            <person name="Guo C."/>
            <person name="Argimon S."/>
            <person name="Zhang W."/>
            <person name="Yang X."/>
            <person name="Jeffery I.B."/>
            <person name="Cooney J.C."/>
            <person name="Kagawa T.F."/>
            <person name="Liu W."/>
            <person name="Song Y."/>
            <person name="Salvetti E."/>
            <person name="Wrobel A."/>
            <person name="Rasinkangas P."/>
            <person name="Parkhill J."/>
            <person name="Rea M.C."/>
            <person name="O'Sullivan O."/>
            <person name="Ritari J."/>
            <person name="Douillard F.P."/>
            <person name="Paul Ross R."/>
            <person name="Yang R."/>
            <person name="Briner A.E."/>
            <person name="Felis G.E."/>
            <person name="de Vos W.M."/>
            <person name="Barrangou R."/>
            <person name="Klaenhammer T.R."/>
            <person name="Caufield P.W."/>
            <person name="Cui Y."/>
            <person name="Zhang H."/>
            <person name="O'Toole P.W."/>
        </authorList>
    </citation>
    <scope>NUCLEOTIDE SEQUENCE [LARGE SCALE GENOMIC DNA]</scope>
    <source>
        <strain evidence="1 2">LMG 26013</strain>
    </source>
</reference>
<dbReference type="RefSeq" id="WP_057707782.1">
    <property type="nucleotide sequence ID" value="NZ_JQCL01000103.1"/>
</dbReference>
<accession>A0A0R2M8V7</accession>
<evidence type="ECO:0000313" key="1">
    <source>
        <dbReference type="EMBL" id="KRO07539.1"/>
    </source>
</evidence>
<keyword evidence="2" id="KW-1185">Reference proteome</keyword>
<name>A0A0R2M8V7_9LACO</name>
<dbReference type="PATRIC" id="fig|942150.3.peg.1508"/>
<dbReference type="EMBL" id="JQCL01000103">
    <property type="protein sequence ID" value="KRO07539.1"/>
    <property type="molecule type" value="Genomic_DNA"/>
</dbReference>